<dbReference type="CDD" id="cd00042">
    <property type="entry name" value="CY"/>
    <property type="match status" value="1"/>
</dbReference>
<dbReference type="PANTHER" id="PTHR47364:SF2">
    <property type="entry name" value="CYSTEINE PROTEINASE INHIBITOR 5"/>
    <property type="match status" value="1"/>
</dbReference>
<evidence type="ECO:0000313" key="6">
    <source>
        <dbReference type="RefSeq" id="XP_022738234.1"/>
    </source>
</evidence>
<dbReference type="GO" id="GO:0004869">
    <property type="term" value="F:cysteine-type endopeptidase inhibitor activity"/>
    <property type="evidence" value="ECO:0007669"/>
    <property type="project" value="UniProtKB-KW"/>
</dbReference>
<gene>
    <name evidence="6" type="primary">LOC111290975</name>
</gene>
<evidence type="ECO:0000256" key="2">
    <source>
        <dbReference type="ARBA" id="ARBA00022704"/>
    </source>
</evidence>
<dbReference type="Gene3D" id="3.10.450.10">
    <property type="match status" value="1"/>
</dbReference>
<dbReference type="AlphaFoldDB" id="A0A6P5YCI5"/>
<sequence length="116" mass="12913">MKQNSCFVVFLVSVTFLPLVFSAARREILAGGWQPIKNINDPHVRDVAEFAVSEYNQQSKASLKLKSVVKGEMQVVSGINYKLVVESTDDKDYEAVVWEKANGKSRSLTSFKSLLG</sequence>
<keyword evidence="2" id="KW-0789">Thiol protease inhibitor</keyword>
<feature type="domain" description="Cystatin" evidence="4">
    <location>
        <begin position="28"/>
        <end position="114"/>
    </location>
</feature>
<proteinExistence type="predicted"/>
<dbReference type="Pfam" id="PF16845">
    <property type="entry name" value="SQAPI"/>
    <property type="match status" value="1"/>
</dbReference>
<keyword evidence="3" id="KW-0732">Signal</keyword>
<reference evidence="6" key="1">
    <citation type="submission" date="2025-08" db="UniProtKB">
        <authorList>
            <consortium name="RefSeq"/>
        </authorList>
    </citation>
    <scope>IDENTIFICATION</scope>
    <source>
        <tissue evidence="6">Fruit stalk</tissue>
    </source>
</reference>
<keyword evidence="5" id="KW-1185">Reference proteome</keyword>
<dbReference type="InterPro" id="IPR000010">
    <property type="entry name" value="Cystatin_dom"/>
</dbReference>
<protein>
    <submittedName>
        <fullName evidence="6">Cysteine proteinase inhibitor 5-like</fullName>
    </submittedName>
</protein>
<evidence type="ECO:0000256" key="3">
    <source>
        <dbReference type="SAM" id="SignalP"/>
    </source>
</evidence>
<feature type="chain" id="PRO_5028365251" evidence="3">
    <location>
        <begin position="23"/>
        <end position="116"/>
    </location>
</feature>
<accession>A0A6P5YCI5</accession>
<dbReference type="OrthoDB" id="2016588at2759"/>
<name>A0A6P5YCI5_DURZI</name>
<feature type="signal peptide" evidence="3">
    <location>
        <begin position="1"/>
        <end position="22"/>
    </location>
</feature>
<dbReference type="InterPro" id="IPR046350">
    <property type="entry name" value="Cystatin_sf"/>
</dbReference>
<dbReference type="GeneID" id="111290975"/>
<dbReference type="SUPFAM" id="SSF54403">
    <property type="entry name" value="Cystatin/monellin"/>
    <property type="match status" value="1"/>
</dbReference>
<evidence type="ECO:0000256" key="1">
    <source>
        <dbReference type="ARBA" id="ARBA00022690"/>
    </source>
</evidence>
<dbReference type="SMART" id="SM00043">
    <property type="entry name" value="CY"/>
    <property type="match status" value="1"/>
</dbReference>
<dbReference type="Proteomes" id="UP000515121">
    <property type="component" value="Unplaced"/>
</dbReference>
<organism evidence="5 6">
    <name type="scientific">Durio zibethinus</name>
    <name type="common">Durian</name>
    <dbReference type="NCBI Taxonomy" id="66656"/>
    <lineage>
        <taxon>Eukaryota</taxon>
        <taxon>Viridiplantae</taxon>
        <taxon>Streptophyta</taxon>
        <taxon>Embryophyta</taxon>
        <taxon>Tracheophyta</taxon>
        <taxon>Spermatophyta</taxon>
        <taxon>Magnoliopsida</taxon>
        <taxon>eudicotyledons</taxon>
        <taxon>Gunneridae</taxon>
        <taxon>Pentapetalae</taxon>
        <taxon>rosids</taxon>
        <taxon>malvids</taxon>
        <taxon>Malvales</taxon>
        <taxon>Malvaceae</taxon>
        <taxon>Helicteroideae</taxon>
        <taxon>Durio</taxon>
    </lineage>
</organism>
<evidence type="ECO:0000313" key="5">
    <source>
        <dbReference type="Proteomes" id="UP000515121"/>
    </source>
</evidence>
<dbReference type="RefSeq" id="XP_022738234.1">
    <property type="nucleotide sequence ID" value="XM_022882499.1"/>
</dbReference>
<dbReference type="KEGG" id="dzi:111290975"/>
<dbReference type="PANTHER" id="PTHR47364">
    <property type="entry name" value="CYSTEINE PROTEINASE INHIBITOR 5"/>
    <property type="match status" value="1"/>
</dbReference>
<evidence type="ECO:0000259" key="4">
    <source>
        <dbReference type="SMART" id="SM00043"/>
    </source>
</evidence>
<keyword evidence="1" id="KW-0646">Protease inhibitor</keyword>